<dbReference type="InterPro" id="IPR051839">
    <property type="entry name" value="RD_transcriptional_regulator"/>
</dbReference>
<evidence type="ECO:0000256" key="1">
    <source>
        <dbReference type="SAM" id="MobiDB-lite"/>
    </source>
</evidence>
<feature type="region of interest" description="Disordered" evidence="1">
    <location>
        <begin position="1"/>
        <end position="21"/>
    </location>
</feature>
<gene>
    <name evidence="2" type="ORF">DRBB29_0468</name>
</gene>
<dbReference type="RefSeq" id="WP_232783462.1">
    <property type="nucleotide sequence ID" value="NZ_CP021552.1"/>
</dbReference>
<dbReference type="PANTHER" id="PTHR33215:SF13">
    <property type="entry name" value="PROTEIN DISTAL ANTENNA"/>
    <property type="match status" value="1"/>
</dbReference>
<dbReference type="GO" id="GO:0006313">
    <property type="term" value="P:DNA transposition"/>
    <property type="evidence" value="ECO:0007669"/>
    <property type="project" value="InterPro"/>
</dbReference>
<dbReference type="Pfam" id="PF01527">
    <property type="entry name" value="HTH_Tnp_1"/>
    <property type="match status" value="1"/>
</dbReference>
<sequence>MAPHSRQYRAVSSAGSQTISHTPAREPVATCLCETGFKRSLWIGYNVLDWFMRDMTTKELIIMADPNRPRHYEEEFKRQIVRLYENGKPSSQIRAEYGIPRSTLQRWVQGIRNSGSTKAADNRTPEQNELIELRKRNRQLEMEVDVSEQAAPVFARR</sequence>
<protein>
    <submittedName>
        <fullName evidence="2">Transposase</fullName>
    </submittedName>
</protein>
<dbReference type="InterPro" id="IPR002514">
    <property type="entry name" value="Transposase_8"/>
</dbReference>
<evidence type="ECO:0000313" key="3">
    <source>
        <dbReference type="Proteomes" id="UP000232496"/>
    </source>
</evidence>
<dbReference type="Gene3D" id="1.10.10.60">
    <property type="entry name" value="Homeodomain-like"/>
    <property type="match status" value="1"/>
</dbReference>
<dbReference type="GO" id="GO:0003677">
    <property type="term" value="F:DNA binding"/>
    <property type="evidence" value="ECO:0007669"/>
    <property type="project" value="InterPro"/>
</dbReference>
<organism evidence="2 3">
    <name type="scientific">Bifidobacterium breve</name>
    <dbReference type="NCBI Taxonomy" id="1685"/>
    <lineage>
        <taxon>Bacteria</taxon>
        <taxon>Bacillati</taxon>
        <taxon>Actinomycetota</taxon>
        <taxon>Actinomycetes</taxon>
        <taxon>Bifidobacteriales</taxon>
        <taxon>Bifidobacteriaceae</taxon>
        <taxon>Bifidobacterium</taxon>
    </lineage>
</organism>
<evidence type="ECO:0000313" key="2">
    <source>
        <dbReference type="EMBL" id="AUE18037.1"/>
    </source>
</evidence>
<dbReference type="InterPro" id="IPR009057">
    <property type="entry name" value="Homeodomain-like_sf"/>
</dbReference>
<accession>A0AAN1M4B7</accession>
<dbReference type="EMBL" id="CP023198">
    <property type="protein sequence ID" value="AUE18037.1"/>
    <property type="molecule type" value="Genomic_DNA"/>
</dbReference>
<reference evidence="2 3" key="1">
    <citation type="submission" date="2017-09" db="EMBL/GenBank/DDBJ databases">
        <title>Comparative genomics and methylome analysis of the gut commensal Bifidobacterium breve.</title>
        <authorList>
            <person name="Bottacini F."/>
            <person name="Morrissey R."/>
            <person name="Roberts R.J."/>
            <person name="James K."/>
            <person name="van Breen J."/>
            <person name="Egan M."/>
            <person name="Lambert J."/>
            <person name="van Limpt K."/>
            <person name="Stanton C."/>
            <person name="Knol J."/>
            <person name="O' Connell Motherway M."/>
            <person name="van Sinderen D."/>
        </authorList>
    </citation>
    <scope>NUCLEOTIDE SEQUENCE [LARGE SCALE GENOMIC DNA]</scope>
    <source>
        <strain evidence="2 3">DRBB29</strain>
    </source>
</reference>
<name>A0AAN1M4B7_BIFBR</name>
<dbReference type="Proteomes" id="UP000232496">
    <property type="component" value="Chromosome"/>
</dbReference>
<dbReference type="SUPFAM" id="SSF46689">
    <property type="entry name" value="Homeodomain-like"/>
    <property type="match status" value="1"/>
</dbReference>
<dbReference type="GO" id="GO:0004803">
    <property type="term" value="F:transposase activity"/>
    <property type="evidence" value="ECO:0007669"/>
    <property type="project" value="InterPro"/>
</dbReference>
<dbReference type="PANTHER" id="PTHR33215">
    <property type="entry name" value="PROTEIN DISTAL ANTENNA"/>
    <property type="match status" value="1"/>
</dbReference>
<proteinExistence type="predicted"/>
<dbReference type="AlphaFoldDB" id="A0AAN1M4B7"/>